<dbReference type="Gene3D" id="1.10.1200.10">
    <property type="entry name" value="ACP-like"/>
    <property type="match status" value="1"/>
</dbReference>
<dbReference type="Pfam" id="PF00550">
    <property type="entry name" value="PP-binding"/>
    <property type="match status" value="1"/>
</dbReference>
<organism evidence="5 6">
    <name type="scientific">Streptomyces alkaliphilus</name>
    <dbReference type="NCBI Taxonomy" id="1472722"/>
    <lineage>
        <taxon>Bacteria</taxon>
        <taxon>Bacillati</taxon>
        <taxon>Actinomycetota</taxon>
        <taxon>Actinomycetes</taxon>
        <taxon>Kitasatosporales</taxon>
        <taxon>Streptomycetaceae</taxon>
        <taxon>Streptomyces</taxon>
    </lineage>
</organism>
<dbReference type="InterPro" id="IPR009081">
    <property type="entry name" value="PP-bd_ACP"/>
</dbReference>
<evidence type="ECO:0000256" key="3">
    <source>
        <dbReference type="SAM" id="MobiDB-lite"/>
    </source>
</evidence>
<dbReference type="InterPro" id="IPR036736">
    <property type="entry name" value="ACP-like_sf"/>
</dbReference>
<dbReference type="SMART" id="SM00823">
    <property type="entry name" value="PKS_PP"/>
    <property type="match status" value="1"/>
</dbReference>
<dbReference type="EMBL" id="VKHT01000925">
    <property type="protein sequence ID" value="MBB0246493.1"/>
    <property type="molecule type" value="Genomic_DNA"/>
</dbReference>
<feature type="region of interest" description="Disordered" evidence="3">
    <location>
        <begin position="82"/>
        <end position="119"/>
    </location>
</feature>
<reference evidence="6" key="1">
    <citation type="submission" date="2019-10" db="EMBL/GenBank/DDBJ databases">
        <title>Streptomyces sp. nov., a novel actinobacterium isolated from alkaline environment.</title>
        <authorList>
            <person name="Golinska P."/>
        </authorList>
    </citation>
    <scope>NUCLEOTIDE SEQUENCE [LARGE SCALE GENOMIC DNA]</scope>
    <source>
        <strain evidence="6">DSM 42118</strain>
    </source>
</reference>
<name>A0A7W3Y3D2_9ACTN</name>
<accession>A0A7W3Y3D2</accession>
<dbReference type="GO" id="GO:0017000">
    <property type="term" value="P:antibiotic biosynthetic process"/>
    <property type="evidence" value="ECO:0007669"/>
    <property type="project" value="UniProtKB-ARBA"/>
</dbReference>
<gene>
    <name evidence="5" type="ORF">FNQ90_20855</name>
</gene>
<proteinExistence type="predicted"/>
<dbReference type="SUPFAM" id="SSF47336">
    <property type="entry name" value="ACP-like"/>
    <property type="match status" value="1"/>
</dbReference>
<feature type="domain" description="Carrier" evidence="4">
    <location>
        <begin position="1"/>
        <end position="79"/>
    </location>
</feature>
<dbReference type="RefSeq" id="WP_182607817.1">
    <property type="nucleotide sequence ID" value="NZ_VKHT01000925.1"/>
</dbReference>
<dbReference type="AlphaFoldDB" id="A0A7W3Y3D2"/>
<feature type="non-terminal residue" evidence="5">
    <location>
        <position position="1"/>
    </location>
</feature>
<keyword evidence="1" id="KW-0596">Phosphopantetheine</keyword>
<evidence type="ECO:0000259" key="4">
    <source>
        <dbReference type="PROSITE" id="PS50075"/>
    </source>
</evidence>
<feature type="compositionally biased region" description="Basic and acidic residues" evidence="3">
    <location>
        <begin position="103"/>
        <end position="119"/>
    </location>
</feature>
<comment type="caution">
    <text evidence="5">The sequence shown here is derived from an EMBL/GenBank/DDBJ whole genome shotgun (WGS) entry which is preliminary data.</text>
</comment>
<evidence type="ECO:0000313" key="6">
    <source>
        <dbReference type="Proteomes" id="UP000538929"/>
    </source>
</evidence>
<evidence type="ECO:0000313" key="5">
    <source>
        <dbReference type="EMBL" id="MBB0246493.1"/>
    </source>
</evidence>
<protein>
    <recommendedName>
        <fullName evidence="4">Carrier domain-containing protein</fullName>
    </recommendedName>
</protein>
<keyword evidence="2" id="KW-0597">Phosphoprotein</keyword>
<dbReference type="Proteomes" id="UP000538929">
    <property type="component" value="Unassembled WGS sequence"/>
</dbReference>
<evidence type="ECO:0000256" key="1">
    <source>
        <dbReference type="ARBA" id="ARBA00022450"/>
    </source>
</evidence>
<dbReference type="InterPro" id="IPR020806">
    <property type="entry name" value="PKS_PP-bd"/>
</dbReference>
<evidence type="ECO:0000256" key="2">
    <source>
        <dbReference type="ARBA" id="ARBA00022553"/>
    </source>
</evidence>
<sequence>PPARGIDAGILASVVAVLADLTERPVTAEASPASLGATSLTLVLAHRRLRESIAPGLALADVFRHPTVGSLAEHITALTRSAPGAAPTAADRGVPPVRRSAPRRGDRAAARARAEETAR</sequence>
<dbReference type="PROSITE" id="PS50075">
    <property type="entry name" value="CARRIER"/>
    <property type="match status" value="1"/>
</dbReference>
<keyword evidence="6" id="KW-1185">Reference proteome</keyword>
<dbReference type="GO" id="GO:0031177">
    <property type="term" value="F:phosphopantetheine binding"/>
    <property type="evidence" value="ECO:0007669"/>
    <property type="project" value="InterPro"/>
</dbReference>